<protein>
    <submittedName>
        <fullName evidence="2">Uncharacterized protein</fullName>
    </submittedName>
</protein>
<organism evidence="2 3">
    <name type="scientific">Rangifer tarandus platyrhynchus</name>
    <name type="common">Svalbard reindeer</name>
    <dbReference type="NCBI Taxonomy" id="3082113"/>
    <lineage>
        <taxon>Eukaryota</taxon>
        <taxon>Metazoa</taxon>
        <taxon>Chordata</taxon>
        <taxon>Craniata</taxon>
        <taxon>Vertebrata</taxon>
        <taxon>Euteleostomi</taxon>
        <taxon>Mammalia</taxon>
        <taxon>Eutheria</taxon>
        <taxon>Laurasiatheria</taxon>
        <taxon>Artiodactyla</taxon>
        <taxon>Ruminantia</taxon>
        <taxon>Pecora</taxon>
        <taxon>Cervidae</taxon>
        <taxon>Odocoileinae</taxon>
        <taxon>Rangifer</taxon>
    </lineage>
</organism>
<dbReference type="EMBL" id="OX459957">
    <property type="protein sequence ID" value="CAI9162467.1"/>
    <property type="molecule type" value="Genomic_DNA"/>
</dbReference>
<gene>
    <name evidence="2" type="ORF">MRATA1EN1_LOCUS11429</name>
</gene>
<dbReference type="Proteomes" id="UP001176941">
    <property type="component" value="Chromosome 21"/>
</dbReference>
<reference evidence="2" key="1">
    <citation type="submission" date="2023-04" db="EMBL/GenBank/DDBJ databases">
        <authorList>
            <consortium name="ELIXIR-Norway"/>
        </authorList>
    </citation>
    <scope>NUCLEOTIDE SEQUENCE [LARGE SCALE GENOMIC DNA]</scope>
</reference>
<sequence length="91" mass="9402">MSRPQSPSRGAGSHPGGKEARKRAATLLPALRGQAAAAGHPKPLQGDRGRGGRRLLAAFPGRRRRGARGRAALPASFSRGSASGRSGQRRA</sequence>
<proteinExistence type="predicted"/>
<accession>A0ABN8YLM5</accession>
<evidence type="ECO:0000313" key="2">
    <source>
        <dbReference type="EMBL" id="CAI9162467.1"/>
    </source>
</evidence>
<keyword evidence="3" id="KW-1185">Reference proteome</keyword>
<feature type="compositionally biased region" description="Low complexity" evidence="1">
    <location>
        <begin position="69"/>
        <end position="91"/>
    </location>
</feature>
<feature type="region of interest" description="Disordered" evidence="1">
    <location>
        <begin position="1"/>
        <end position="91"/>
    </location>
</feature>
<evidence type="ECO:0000313" key="3">
    <source>
        <dbReference type="Proteomes" id="UP001176941"/>
    </source>
</evidence>
<evidence type="ECO:0000256" key="1">
    <source>
        <dbReference type="SAM" id="MobiDB-lite"/>
    </source>
</evidence>
<name>A0ABN8YLM5_RANTA</name>